<reference evidence="14" key="3">
    <citation type="submission" date="2021-06" db="EMBL/GenBank/DDBJ databases">
        <title>Updating the genus Pseudomonas: Description of 43 new species and partition of the Pseudomonas putida group.</title>
        <authorList>
            <person name="Girard L."/>
            <person name="Lood C."/>
            <person name="Vandamme P."/>
            <person name="Rokni-Zadeh H."/>
            <person name="Van Noort V."/>
            <person name="Hofte M."/>
            <person name="Lavigne R."/>
            <person name="De Mot R."/>
        </authorList>
    </citation>
    <scope>NUCLEOTIDE SEQUENCE</scope>
    <source>
        <strain evidence="14">SWRI153</strain>
    </source>
</reference>
<feature type="transmembrane region" description="Helical" evidence="12">
    <location>
        <begin position="140"/>
        <end position="158"/>
    </location>
</feature>
<evidence type="ECO:0000256" key="11">
    <source>
        <dbReference type="ARBA" id="ARBA00023444"/>
    </source>
</evidence>
<keyword evidence="6" id="KW-0560">Oxidoreductase</keyword>
<evidence type="ECO:0000256" key="3">
    <source>
        <dbReference type="ARBA" id="ARBA00022692"/>
    </source>
</evidence>
<feature type="transmembrane region" description="Helical" evidence="12">
    <location>
        <begin position="275"/>
        <end position="296"/>
    </location>
</feature>
<accession>A0A923F3L2</accession>
<feature type="transmembrane region" description="Helical" evidence="12">
    <location>
        <begin position="79"/>
        <end position="97"/>
    </location>
</feature>
<keyword evidence="9 12" id="KW-0472">Membrane</keyword>
<dbReference type="GO" id="GO:0016491">
    <property type="term" value="F:oxidoreductase activity"/>
    <property type="evidence" value="ECO:0007669"/>
    <property type="project" value="UniProtKB-KW"/>
</dbReference>
<evidence type="ECO:0000256" key="8">
    <source>
        <dbReference type="ARBA" id="ARBA00023133"/>
    </source>
</evidence>
<protein>
    <submittedName>
        <fullName evidence="13">COX15/CtaA family protein</fullName>
    </submittedName>
</protein>
<comment type="pathway">
    <text evidence="11">Porphyrin-containing compound metabolism.</text>
</comment>
<dbReference type="InterPro" id="IPR050450">
    <property type="entry name" value="COX15/CtaA_HemeA_synthase"/>
</dbReference>
<dbReference type="EMBL" id="JABWQP020000003">
    <property type="protein sequence ID" value="MBV4486188.1"/>
    <property type="molecule type" value="Genomic_DNA"/>
</dbReference>
<organism evidence="13">
    <name type="scientific">Pseudomonas khorasanensis</name>
    <dbReference type="NCBI Taxonomy" id="2745508"/>
    <lineage>
        <taxon>Bacteria</taxon>
        <taxon>Pseudomonadati</taxon>
        <taxon>Pseudomonadota</taxon>
        <taxon>Gammaproteobacteria</taxon>
        <taxon>Pseudomonadales</taxon>
        <taxon>Pseudomonadaceae</taxon>
        <taxon>Pseudomonas</taxon>
    </lineage>
</organism>
<dbReference type="GO" id="GO:0006784">
    <property type="term" value="P:heme A biosynthetic process"/>
    <property type="evidence" value="ECO:0007669"/>
    <property type="project" value="InterPro"/>
</dbReference>
<reference evidence="13 15" key="1">
    <citation type="journal article" date="2020" name="Microorganisms">
        <title>Reliable Identification of Environmental Pseudomonas Isolates Using the rpoD Gene.</title>
        <authorList>
            <consortium name="The Broad Institute Genome Sequencing Platform"/>
            <person name="Girard L."/>
            <person name="Lood C."/>
            <person name="Rokni-Zadeh H."/>
            <person name="van Noort V."/>
            <person name="Lavigne R."/>
            <person name="De Mot R."/>
        </authorList>
    </citation>
    <scope>NUCLEOTIDE SEQUENCE</scope>
    <source>
        <strain evidence="13 15">SWRI153</strain>
    </source>
</reference>
<dbReference type="PANTHER" id="PTHR35457">
    <property type="entry name" value="HEME A SYNTHASE"/>
    <property type="match status" value="1"/>
</dbReference>
<dbReference type="RefSeq" id="WP_186531392.1">
    <property type="nucleotide sequence ID" value="NZ_JABWQP020000003.1"/>
</dbReference>
<evidence type="ECO:0000313" key="13">
    <source>
        <dbReference type="EMBL" id="MBC3341939.1"/>
    </source>
</evidence>
<feature type="transmembrane region" description="Helical" evidence="12">
    <location>
        <begin position="245"/>
        <end position="263"/>
    </location>
</feature>
<evidence type="ECO:0000256" key="2">
    <source>
        <dbReference type="ARBA" id="ARBA00022475"/>
    </source>
</evidence>
<comment type="subcellular location">
    <subcellularLocation>
        <location evidence="1">Membrane</location>
        <topology evidence="1">Multi-pass membrane protein</topology>
    </subcellularLocation>
</comment>
<comment type="caution">
    <text evidence="13">The sequence shown here is derived from an EMBL/GenBank/DDBJ whole genome shotgun (WGS) entry which is preliminary data.</text>
</comment>
<reference evidence="13" key="2">
    <citation type="submission" date="2020-07" db="EMBL/GenBank/DDBJ databases">
        <authorList>
            <person name="Lood C."/>
            <person name="Girard L."/>
        </authorList>
    </citation>
    <scope>NUCLEOTIDE SEQUENCE</scope>
    <source>
        <strain evidence="13">SWRI153</strain>
    </source>
</reference>
<gene>
    <name evidence="14" type="ORF">HU727_011355</name>
    <name evidence="13" type="ORF">HU727_09840</name>
</gene>
<feature type="transmembrane region" description="Helical" evidence="12">
    <location>
        <begin position="109"/>
        <end position="128"/>
    </location>
</feature>
<dbReference type="GO" id="GO:0046872">
    <property type="term" value="F:metal ion binding"/>
    <property type="evidence" value="ECO:0007669"/>
    <property type="project" value="UniProtKB-KW"/>
</dbReference>
<evidence type="ECO:0000313" key="15">
    <source>
        <dbReference type="Proteomes" id="UP000648816"/>
    </source>
</evidence>
<evidence type="ECO:0000256" key="1">
    <source>
        <dbReference type="ARBA" id="ARBA00004141"/>
    </source>
</evidence>
<keyword evidence="5 12" id="KW-1133">Transmembrane helix</keyword>
<feature type="transmembrane region" description="Helical" evidence="12">
    <location>
        <begin position="302"/>
        <end position="320"/>
    </location>
</feature>
<keyword evidence="10" id="KW-1015">Disulfide bond</keyword>
<evidence type="ECO:0000256" key="12">
    <source>
        <dbReference type="SAM" id="Phobius"/>
    </source>
</evidence>
<sequence length="359" mass="38603">MAKPGFRLALFATLLALIVVLLGAYTRLTHAGLGCPDWPGCYGFISVPKSEAQLAHAELHFPDAPVEAHKGWNEMIHRYFAGSLGLVISLLAGRAWVNRRHPGQPVKLPLFLLAVVIAQAAFGMWTVTLKLWPQVVTGHLLGGFATLSLLFLLTLRLSGVLPALTVPRRLQYWATAGLLLVIGQIALGGWVSSNYAAVACIDFPTCHGQWLPPADFANGFHLTQHIGPNYLGGQLDSDARTAIHLTHRIGALLVTLVLVGLAWQLKGVGMTRLAALVLIALAAQITLGISNVLFHLPLPVAVAHNAGGAALLLTLVLVNYHARTSLVRVTQPVLARWRLSPVKHAVAPITIKGETPWRV</sequence>
<evidence type="ECO:0000256" key="5">
    <source>
        <dbReference type="ARBA" id="ARBA00022989"/>
    </source>
</evidence>
<dbReference type="GO" id="GO:0016020">
    <property type="term" value="C:membrane"/>
    <property type="evidence" value="ECO:0007669"/>
    <property type="project" value="UniProtKB-SubCell"/>
</dbReference>
<dbReference type="Proteomes" id="UP000648816">
    <property type="component" value="Unassembled WGS sequence"/>
</dbReference>
<keyword evidence="7" id="KW-0408">Iron</keyword>
<name>A0A923F3L2_9PSED</name>
<evidence type="ECO:0000256" key="10">
    <source>
        <dbReference type="ARBA" id="ARBA00023157"/>
    </source>
</evidence>
<dbReference type="PANTHER" id="PTHR35457:SF1">
    <property type="entry name" value="HEME A SYNTHASE"/>
    <property type="match status" value="1"/>
</dbReference>
<evidence type="ECO:0000256" key="6">
    <source>
        <dbReference type="ARBA" id="ARBA00023002"/>
    </source>
</evidence>
<dbReference type="Pfam" id="PF02628">
    <property type="entry name" value="COX15-CtaA"/>
    <property type="match status" value="1"/>
</dbReference>
<dbReference type="EMBL" id="JABWQP010000003">
    <property type="protein sequence ID" value="MBC3341939.1"/>
    <property type="molecule type" value="Genomic_DNA"/>
</dbReference>
<keyword evidence="8" id="KW-0350">Heme biosynthesis</keyword>
<feature type="transmembrane region" description="Helical" evidence="12">
    <location>
        <begin position="170"/>
        <end position="191"/>
    </location>
</feature>
<evidence type="ECO:0000313" key="14">
    <source>
        <dbReference type="EMBL" id="MBV4486188.1"/>
    </source>
</evidence>
<evidence type="ECO:0000256" key="9">
    <source>
        <dbReference type="ARBA" id="ARBA00023136"/>
    </source>
</evidence>
<keyword evidence="15" id="KW-1185">Reference proteome</keyword>
<evidence type="ECO:0000256" key="7">
    <source>
        <dbReference type="ARBA" id="ARBA00023004"/>
    </source>
</evidence>
<proteinExistence type="predicted"/>
<keyword evidence="3 12" id="KW-0812">Transmembrane</keyword>
<keyword evidence="2" id="KW-1003">Cell membrane</keyword>
<evidence type="ECO:0000256" key="4">
    <source>
        <dbReference type="ARBA" id="ARBA00022723"/>
    </source>
</evidence>
<keyword evidence="4" id="KW-0479">Metal-binding</keyword>
<dbReference type="AlphaFoldDB" id="A0A923F3L2"/>
<dbReference type="InterPro" id="IPR003780">
    <property type="entry name" value="COX15/CtaA_fam"/>
</dbReference>